<keyword evidence="2" id="KW-1185">Reference proteome</keyword>
<sequence length="443" mass="49708">MFDFVQNNVLGKINRRGRRWKIGRAGSVAWTAAPVALRRFAYQCRVRADYLCTPRDRGQYIQAKTTALLPPTEPALPTDGALEISVGWGFANDIARRFTPQESRLHLFSVDRPDKKAPFVITISRPCRCDTKRVADAATDDLIPNKCKLSGRGNVRRAGHPLNGVALCSTRSAAPPHLLLDSYSPLLASARSLIPSHVSPLIRLIPLHSDWKCAVYYEFHCMEIKFRLGDNECKITGGPCVSFGLSLFRRSPQEIASCVKISTRQTLGCPAVAGWSDIIIKAASSDRLRRVKDRAHWRANGEAYVQLALRLLKFENWQYIDEWSRGPPRSHATHRFLSRQLNRNDPRQAVPSPISAVMTTKRHPNLMRCAAFWFRMMLAEADPSISTSRQEAGTLKLMSLTATRCNVGKSPFVRYSARSPVLDCNLKTMVNGPRLTPKRCVND</sequence>
<organism evidence="1 2">
    <name type="scientific">Choristoneura fumiferana</name>
    <name type="common">Spruce budworm moth</name>
    <name type="synonym">Archips fumiferana</name>
    <dbReference type="NCBI Taxonomy" id="7141"/>
    <lineage>
        <taxon>Eukaryota</taxon>
        <taxon>Metazoa</taxon>
        <taxon>Ecdysozoa</taxon>
        <taxon>Arthropoda</taxon>
        <taxon>Hexapoda</taxon>
        <taxon>Insecta</taxon>
        <taxon>Pterygota</taxon>
        <taxon>Neoptera</taxon>
        <taxon>Endopterygota</taxon>
        <taxon>Lepidoptera</taxon>
        <taxon>Glossata</taxon>
        <taxon>Ditrysia</taxon>
        <taxon>Tortricoidea</taxon>
        <taxon>Tortricidae</taxon>
        <taxon>Tortricinae</taxon>
        <taxon>Choristoneura</taxon>
    </lineage>
</organism>
<gene>
    <name evidence="1" type="ORF">MSG28_011034</name>
</gene>
<dbReference type="EMBL" id="CM046118">
    <property type="protein sequence ID" value="KAI8438586.1"/>
    <property type="molecule type" value="Genomic_DNA"/>
</dbReference>
<dbReference type="Proteomes" id="UP001064048">
    <property type="component" value="Chromosome 18"/>
</dbReference>
<reference evidence="1 2" key="1">
    <citation type="journal article" date="2022" name="Genome Biol. Evol.">
        <title>The Spruce Budworm Genome: Reconstructing the Evolutionary History of Antifreeze Proteins.</title>
        <authorList>
            <person name="Beliveau C."/>
            <person name="Gagne P."/>
            <person name="Picq S."/>
            <person name="Vernygora O."/>
            <person name="Keeling C.I."/>
            <person name="Pinkney K."/>
            <person name="Doucet D."/>
            <person name="Wen F."/>
            <person name="Johnston J.S."/>
            <person name="Maaroufi H."/>
            <person name="Boyle B."/>
            <person name="Laroche J."/>
            <person name="Dewar K."/>
            <person name="Juretic N."/>
            <person name="Blackburn G."/>
            <person name="Nisole A."/>
            <person name="Brunet B."/>
            <person name="Brandao M."/>
            <person name="Lumley L."/>
            <person name="Duan J."/>
            <person name="Quan G."/>
            <person name="Lucarotti C.J."/>
            <person name="Roe A.D."/>
            <person name="Sperling F.A.H."/>
            <person name="Levesque R.C."/>
            <person name="Cusson M."/>
        </authorList>
    </citation>
    <scope>NUCLEOTIDE SEQUENCE [LARGE SCALE GENOMIC DNA]</scope>
    <source>
        <strain evidence="1">Glfc:IPQL:Cfum</strain>
    </source>
</reference>
<accession>A0ACC0KRB4</accession>
<evidence type="ECO:0000313" key="2">
    <source>
        <dbReference type="Proteomes" id="UP001064048"/>
    </source>
</evidence>
<evidence type="ECO:0000313" key="1">
    <source>
        <dbReference type="EMBL" id="KAI8438586.1"/>
    </source>
</evidence>
<protein>
    <submittedName>
        <fullName evidence="1">Uncharacterized protein</fullName>
    </submittedName>
</protein>
<name>A0ACC0KRB4_CHOFU</name>
<proteinExistence type="predicted"/>
<comment type="caution">
    <text evidence="1">The sequence shown here is derived from an EMBL/GenBank/DDBJ whole genome shotgun (WGS) entry which is preliminary data.</text>
</comment>